<reference evidence="1 2" key="1">
    <citation type="submission" date="2020-07" db="EMBL/GenBank/DDBJ databases">
        <title>Sequencing the genomes of 1000 actinobacteria strains.</title>
        <authorList>
            <person name="Klenk H.-P."/>
        </authorList>
    </citation>
    <scope>NUCLEOTIDE SEQUENCE [LARGE SCALE GENOMIC DNA]</scope>
    <source>
        <strain evidence="1 2">DSM 45975</strain>
    </source>
</reference>
<dbReference type="AlphaFoldDB" id="A0A839E0P8"/>
<dbReference type="EMBL" id="JACGWZ010000005">
    <property type="protein sequence ID" value="MBA8826489.1"/>
    <property type="molecule type" value="Genomic_DNA"/>
</dbReference>
<keyword evidence="2" id="KW-1185">Reference proteome</keyword>
<proteinExistence type="predicted"/>
<gene>
    <name evidence="1" type="ORF">FHX42_003865</name>
</gene>
<protein>
    <recommendedName>
        <fullName evidence="3">Extradiol ring-cleavage dioxygenase class III enzyme subunit B domain-containing protein</fullName>
    </recommendedName>
</protein>
<evidence type="ECO:0008006" key="3">
    <source>
        <dbReference type="Google" id="ProtNLM"/>
    </source>
</evidence>
<organism evidence="1 2">
    <name type="scientific">Halosaccharopolyspora lacisalsi</name>
    <dbReference type="NCBI Taxonomy" id="1000566"/>
    <lineage>
        <taxon>Bacteria</taxon>
        <taxon>Bacillati</taxon>
        <taxon>Actinomycetota</taxon>
        <taxon>Actinomycetes</taxon>
        <taxon>Pseudonocardiales</taxon>
        <taxon>Pseudonocardiaceae</taxon>
        <taxon>Halosaccharopolyspora</taxon>
    </lineage>
</organism>
<name>A0A839E0P8_9PSEU</name>
<dbReference type="RefSeq" id="WP_182545685.1">
    <property type="nucleotide sequence ID" value="NZ_JACGWZ010000005.1"/>
</dbReference>
<evidence type="ECO:0000313" key="2">
    <source>
        <dbReference type="Proteomes" id="UP000569329"/>
    </source>
</evidence>
<dbReference type="SUPFAM" id="SSF53213">
    <property type="entry name" value="LigB-like"/>
    <property type="match status" value="1"/>
</dbReference>
<dbReference type="Proteomes" id="UP000569329">
    <property type="component" value="Unassembled WGS sequence"/>
</dbReference>
<evidence type="ECO:0000313" key="1">
    <source>
        <dbReference type="EMBL" id="MBA8826489.1"/>
    </source>
</evidence>
<accession>A0A839E0P8</accession>
<comment type="caution">
    <text evidence="1">The sequence shown here is derived from an EMBL/GenBank/DDBJ whole genome shotgun (WGS) entry which is preliminary data.</text>
</comment>
<dbReference type="Gene3D" id="3.40.830.10">
    <property type="entry name" value="LigB-like"/>
    <property type="match status" value="1"/>
</dbReference>
<sequence>MLVAAGVFPHPPVLVPRMAGDRAFELDGLRAACAEGVTRLLDSDPDVVVVVGGGEDTVSYPTPVAGTLAPYGLDLTVGQGAEVLPLSLTIARWLLDVHAPAHAPLFESVSASAPVDDCLELGRRLAQRHRRVALMVMGDGSACRDVKAPGFLDPEAVPHDDDIARALATGDEEVLAAVDPRTSERLLVSGRAAWQVLAGAASGRSVEAELLDYQAPYGVGYFVASWRCGPSERK</sequence>